<name>A0A0B6WW69_9BACT</name>
<dbReference type="CDD" id="cd02440">
    <property type="entry name" value="AdoMet_MTases"/>
    <property type="match status" value="1"/>
</dbReference>
<dbReference type="InterPro" id="IPR013216">
    <property type="entry name" value="Methyltransf_11"/>
</dbReference>
<proteinExistence type="predicted"/>
<accession>A0A0B6WW69</accession>
<keyword evidence="3" id="KW-1185">Reference proteome</keyword>
<dbReference type="Gene3D" id="3.40.50.150">
    <property type="entry name" value="Vaccinia Virus protein VP39"/>
    <property type="match status" value="1"/>
</dbReference>
<reference evidence="2 3" key="1">
    <citation type="submission" date="2013-12" db="EMBL/GenBank/DDBJ databases">
        <authorList>
            <person name="Stott M."/>
        </authorList>
    </citation>
    <scope>NUCLEOTIDE SEQUENCE [LARGE SCALE GENOMIC DNA]</scope>
    <source>
        <strain evidence="2 3">K22</strain>
    </source>
</reference>
<keyword evidence="2" id="KW-0489">Methyltransferase</keyword>
<evidence type="ECO:0000313" key="2">
    <source>
        <dbReference type="EMBL" id="CDM65341.1"/>
    </source>
</evidence>
<organism evidence="2 3">
    <name type="scientific">Pyrinomonas methylaliphatogenes</name>
    <dbReference type="NCBI Taxonomy" id="454194"/>
    <lineage>
        <taxon>Bacteria</taxon>
        <taxon>Pseudomonadati</taxon>
        <taxon>Acidobacteriota</taxon>
        <taxon>Blastocatellia</taxon>
        <taxon>Blastocatellales</taxon>
        <taxon>Pyrinomonadaceae</taxon>
        <taxon>Pyrinomonas</taxon>
    </lineage>
</organism>
<dbReference type="InterPro" id="IPR029063">
    <property type="entry name" value="SAM-dependent_MTases_sf"/>
</dbReference>
<keyword evidence="2" id="KW-0830">Ubiquinone</keyword>
<sequence>MEERLRLEFNEWARGGSAERMERGHLPVGLQALARLNVARKARCLDLGCGSGWATRWMAERASDGFAIGLDVSDEMARRARERSASFTNAFFCVANAERLPFANAFFTHAFSMEALYYCADIAAALKEVCRVLAPGARFIAVVDLFYENRATHGWTRRLNVPVHLLSSAEYRDLFARAGFVQIEDARLYDPTPLEEDYPIGWFDTREDYLSYRAEGSLMIKAMKATRWETERTSAGPKT</sequence>
<dbReference type="EMBL" id="CBXV010000004">
    <property type="protein sequence ID" value="CDM65341.1"/>
    <property type="molecule type" value="Genomic_DNA"/>
</dbReference>
<dbReference type="GO" id="GO:0032259">
    <property type="term" value="P:methylation"/>
    <property type="evidence" value="ECO:0007669"/>
    <property type="project" value="UniProtKB-KW"/>
</dbReference>
<dbReference type="GO" id="GO:0008757">
    <property type="term" value="F:S-adenosylmethionine-dependent methyltransferase activity"/>
    <property type="evidence" value="ECO:0007669"/>
    <property type="project" value="InterPro"/>
</dbReference>
<feature type="domain" description="Methyltransferase type 11" evidence="1">
    <location>
        <begin position="45"/>
        <end position="140"/>
    </location>
</feature>
<protein>
    <submittedName>
        <fullName evidence="2">Methylase involved in ubiquinone/menaquinone biosynthesis</fullName>
    </submittedName>
</protein>
<gene>
    <name evidence="2" type="ORF">PYK22_01339</name>
</gene>
<dbReference type="SUPFAM" id="SSF53335">
    <property type="entry name" value="S-adenosyl-L-methionine-dependent methyltransferases"/>
    <property type="match status" value="1"/>
</dbReference>
<dbReference type="OrthoDB" id="114146at2"/>
<evidence type="ECO:0000313" key="3">
    <source>
        <dbReference type="Proteomes" id="UP000031518"/>
    </source>
</evidence>
<evidence type="ECO:0000259" key="1">
    <source>
        <dbReference type="Pfam" id="PF08241"/>
    </source>
</evidence>
<dbReference type="Pfam" id="PF08241">
    <property type="entry name" value="Methyltransf_11"/>
    <property type="match status" value="1"/>
</dbReference>
<keyword evidence="2" id="KW-0808">Transferase</keyword>
<dbReference type="AlphaFoldDB" id="A0A0B6WW69"/>
<dbReference type="STRING" id="454194.PYK22_01339"/>
<dbReference type="Proteomes" id="UP000031518">
    <property type="component" value="Unassembled WGS sequence"/>
</dbReference>
<dbReference type="RefSeq" id="WP_060635422.1">
    <property type="nucleotide sequence ID" value="NZ_CBXV010000004.1"/>
</dbReference>
<dbReference type="PANTHER" id="PTHR43591">
    <property type="entry name" value="METHYLTRANSFERASE"/>
    <property type="match status" value="1"/>
</dbReference>
<reference evidence="2 3" key="2">
    <citation type="submission" date="2015-01" db="EMBL/GenBank/DDBJ databases">
        <title>Complete genome sequence of Pyrinomonas methylaliphatogenes type strain K22T.</title>
        <authorList>
            <person name="Lee K.C.Y."/>
            <person name="Power J.F."/>
            <person name="Dunfield P.F."/>
            <person name="Morgan X.C."/>
            <person name="Huttenhower C."/>
            <person name="Stott M.B."/>
        </authorList>
    </citation>
    <scope>NUCLEOTIDE SEQUENCE [LARGE SCALE GENOMIC DNA]</scope>
    <source>
        <strain evidence="2 3">K22</strain>
    </source>
</reference>